<sequence>MMADKEKYLSELESYLSPLTSEEADDAIDFYSEYMEDAGLQTKEKIERKLGTAKQLSRKILADHSIKVDEDNRQNNRKSSPRFNSKMIWIIILAILSAPMTLGIGGILLLLIVCAIFTISIVAVVGLATLIVIVATSIYTGVLLLFTHWTVGVFYLGCGIVALGGLMIALPLLYWICSVIIQMVANFARYLYRRFSKRRQRRSEQ</sequence>
<comment type="caution">
    <text evidence="2">The sequence shown here is derived from an EMBL/GenBank/DDBJ whole genome shotgun (WGS) entry which is preliminary data.</text>
</comment>
<evidence type="ECO:0000313" key="3">
    <source>
        <dbReference type="Proteomes" id="UP000051155"/>
    </source>
</evidence>
<accession>A0A0R1PVX2</accession>
<reference evidence="2 3" key="1">
    <citation type="journal article" date="2015" name="Genome Announc.">
        <title>Expanding the biotechnology potential of lactobacilli through comparative genomics of 213 strains and associated genera.</title>
        <authorList>
            <person name="Sun Z."/>
            <person name="Harris H.M."/>
            <person name="McCann A."/>
            <person name="Guo C."/>
            <person name="Argimon S."/>
            <person name="Zhang W."/>
            <person name="Yang X."/>
            <person name="Jeffery I.B."/>
            <person name="Cooney J.C."/>
            <person name="Kagawa T.F."/>
            <person name="Liu W."/>
            <person name="Song Y."/>
            <person name="Salvetti E."/>
            <person name="Wrobel A."/>
            <person name="Rasinkangas P."/>
            <person name="Parkhill J."/>
            <person name="Rea M.C."/>
            <person name="O'Sullivan O."/>
            <person name="Ritari J."/>
            <person name="Douillard F.P."/>
            <person name="Paul Ross R."/>
            <person name="Yang R."/>
            <person name="Briner A.E."/>
            <person name="Felis G.E."/>
            <person name="de Vos W.M."/>
            <person name="Barrangou R."/>
            <person name="Klaenhammer T.R."/>
            <person name="Caufield P.W."/>
            <person name="Cui Y."/>
            <person name="Zhang H."/>
            <person name="O'Toole P.W."/>
        </authorList>
    </citation>
    <scope>NUCLEOTIDE SEQUENCE [LARGE SCALE GENOMIC DNA]</scope>
    <source>
        <strain evidence="2 3">DSM 19971</strain>
    </source>
</reference>
<proteinExistence type="predicted"/>
<keyword evidence="1" id="KW-0472">Membrane</keyword>
<gene>
    <name evidence="2" type="ORF">FD20_GL001097</name>
</gene>
<dbReference type="AlphaFoldDB" id="A0A0R1PVX2"/>
<evidence type="ECO:0000313" key="2">
    <source>
        <dbReference type="EMBL" id="KRL36727.1"/>
    </source>
</evidence>
<feature type="transmembrane region" description="Helical" evidence="1">
    <location>
        <begin position="142"/>
        <end position="166"/>
    </location>
</feature>
<feature type="transmembrane region" description="Helical" evidence="1">
    <location>
        <begin position="87"/>
        <end position="104"/>
    </location>
</feature>
<keyword evidence="3" id="KW-1185">Reference proteome</keyword>
<dbReference type="Pfam" id="PF22564">
    <property type="entry name" value="HAAS"/>
    <property type="match status" value="1"/>
</dbReference>
<feature type="transmembrane region" description="Helical" evidence="1">
    <location>
        <begin position="172"/>
        <end position="192"/>
    </location>
</feature>
<name>A0A0R1PVX2_9LACO</name>
<dbReference type="Proteomes" id="UP000051155">
    <property type="component" value="Unassembled WGS sequence"/>
</dbReference>
<feature type="transmembrane region" description="Helical" evidence="1">
    <location>
        <begin position="110"/>
        <end position="135"/>
    </location>
</feature>
<dbReference type="PATRIC" id="fig|1423812.3.peg.1167"/>
<dbReference type="EMBL" id="AZEG01000022">
    <property type="protein sequence ID" value="KRL36727.1"/>
    <property type="molecule type" value="Genomic_DNA"/>
</dbReference>
<keyword evidence="1" id="KW-0812">Transmembrane</keyword>
<protein>
    <submittedName>
        <fullName evidence="2">Membrane protein</fullName>
    </submittedName>
</protein>
<evidence type="ECO:0000256" key="1">
    <source>
        <dbReference type="SAM" id="Phobius"/>
    </source>
</evidence>
<dbReference type="OrthoDB" id="2242293at2"/>
<dbReference type="STRING" id="1423812.FD20_GL001097"/>
<keyword evidence="1" id="KW-1133">Transmembrane helix</keyword>
<organism evidence="2 3">
    <name type="scientific">Liquorilactobacillus uvarum DSM 19971</name>
    <dbReference type="NCBI Taxonomy" id="1423812"/>
    <lineage>
        <taxon>Bacteria</taxon>
        <taxon>Bacillati</taxon>
        <taxon>Bacillota</taxon>
        <taxon>Bacilli</taxon>
        <taxon>Lactobacillales</taxon>
        <taxon>Lactobacillaceae</taxon>
        <taxon>Liquorilactobacillus</taxon>
    </lineage>
</organism>